<comment type="caution">
    <text evidence="1">The sequence shown here is derived from an EMBL/GenBank/DDBJ whole genome shotgun (WGS) entry which is preliminary data.</text>
</comment>
<dbReference type="Proteomes" id="UP001153269">
    <property type="component" value="Unassembled WGS sequence"/>
</dbReference>
<dbReference type="AlphaFoldDB" id="A0A9N7YYE3"/>
<keyword evidence="2" id="KW-1185">Reference proteome</keyword>
<reference evidence="1" key="1">
    <citation type="submission" date="2020-03" db="EMBL/GenBank/DDBJ databases">
        <authorList>
            <person name="Weist P."/>
        </authorList>
    </citation>
    <scope>NUCLEOTIDE SEQUENCE</scope>
</reference>
<dbReference type="EMBL" id="CADEAL010003380">
    <property type="protein sequence ID" value="CAB1444478.1"/>
    <property type="molecule type" value="Genomic_DNA"/>
</dbReference>
<evidence type="ECO:0000313" key="1">
    <source>
        <dbReference type="EMBL" id="CAB1444478.1"/>
    </source>
</evidence>
<accession>A0A9N7YYE3</accession>
<sequence length="163" mass="18034">MVLWTSAFSSPLRNGGVGRMSQESQRADGPLDQHAVVWFLKSNGSYASVLISASIIIVSKAGRHEANAESQELALSTGFRRSRYPVKSIRPATANLWLRHVAYWYDSAAHSLISDVLLSPTQTCTVGTTHHARVRTWSFRCMSTDSYRYANTLPIHHPGSSLC</sequence>
<name>A0A9N7YYE3_PLEPL</name>
<evidence type="ECO:0000313" key="2">
    <source>
        <dbReference type="Proteomes" id="UP001153269"/>
    </source>
</evidence>
<proteinExistence type="predicted"/>
<gene>
    <name evidence="1" type="ORF">PLEPLA_LOCUS32194</name>
</gene>
<organism evidence="1 2">
    <name type="scientific">Pleuronectes platessa</name>
    <name type="common">European plaice</name>
    <dbReference type="NCBI Taxonomy" id="8262"/>
    <lineage>
        <taxon>Eukaryota</taxon>
        <taxon>Metazoa</taxon>
        <taxon>Chordata</taxon>
        <taxon>Craniata</taxon>
        <taxon>Vertebrata</taxon>
        <taxon>Euteleostomi</taxon>
        <taxon>Actinopterygii</taxon>
        <taxon>Neopterygii</taxon>
        <taxon>Teleostei</taxon>
        <taxon>Neoteleostei</taxon>
        <taxon>Acanthomorphata</taxon>
        <taxon>Carangaria</taxon>
        <taxon>Pleuronectiformes</taxon>
        <taxon>Pleuronectoidei</taxon>
        <taxon>Pleuronectidae</taxon>
        <taxon>Pleuronectes</taxon>
    </lineage>
</organism>
<protein>
    <submittedName>
        <fullName evidence="1">Uncharacterized protein</fullName>
    </submittedName>
</protein>